<evidence type="ECO:0008006" key="3">
    <source>
        <dbReference type="Google" id="ProtNLM"/>
    </source>
</evidence>
<keyword evidence="2" id="KW-1185">Reference proteome</keyword>
<proteinExistence type="predicted"/>
<gene>
    <name evidence="1" type="ORF">JQX08_08160</name>
</gene>
<accession>A0ABS2IC33</accession>
<organism evidence="1 2">
    <name type="scientific">Zestomonas insulae</name>
    <dbReference type="NCBI Taxonomy" id="2809017"/>
    <lineage>
        <taxon>Bacteria</taxon>
        <taxon>Pseudomonadati</taxon>
        <taxon>Pseudomonadota</taxon>
        <taxon>Gammaproteobacteria</taxon>
        <taxon>Pseudomonadales</taxon>
        <taxon>Pseudomonadaceae</taxon>
        <taxon>Zestomonas</taxon>
    </lineage>
</organism>
<evidence type="ECO:0000313" key="1">
    <source>
        <dbReference type="EMBL" id="MBM7060681.1"/>
    </source>
</evidence>
<name>A0ABS2IC33_9GAMM</name>
<reference evidence="1 2" key="1">
    <citation type="submission" date="2021-02" db="EMBL/GenBank/DDBJ databases">
        <authorList>
            <person name="Lee D.-H."/>
        </authorList>
    </citation>
    <scope>NUCLEOTIDE SEQUENCE [LARGE SCALE GENOMIC DNA]</scope>
    <source>
        <strain evidence="1 2">UL073</strain>
    </source>
</reference>
<comment type="caution">
    <text evidence="1">The sequence shown here is derived from an EMBL/GenBank/DDBJ whole genome shotgun (WGS) entry which is preliminary data.</text>
</comment>
<sequence length="510" mass="53843">MNKKNIALLGGAFVLGILSGCTSGPSFETPSGQAELGNPEALVSLVMSGSIAPDDYLPVYEDGTLVARPLCSLFKNLGDTPGYNLPGHDTSAAIDFLLERDADVNKPCAISTDNSAHMRIELPPPLESLFKIAMLQEIQLVQGEQPYQSPSAIYAVAGKLIQRGATVNPHSYLGIKLGLAEHGVERMPITLAVFQNVAKREAYPAAEAMRASDAEYAAQQEEESKNSLFSAENIAGIATIASMAADNYAVAQAMSDAQAVSAALPLAHATSPSKAGSVPSASATTIIGAENVKPSPPELYTNSSHTGGANVSDAQAAQLGAQLAGVSLNFAETHSPVSAASMRPHETVTEAATQLASAPVQANARPSSKLIIRQLGNETPLAVTTTLLPVDEFSSPICGKVFKWLGNSDEASLSFSCGDGAVGKGSYVDGSERGEFVWGYALEADGSKVRVKTYEEWEDPMLPKSQLRAVQILYRYTSGPKEGQSYTTLTGPLEKGATYGYYMFRDYFTN</sequence>
<dbReference type="PROSITE" id="PS51257">
    <property type="entry name" value="PROKAR_LIPOPROTEIN"/>
    <property type="match status" value="1"/>
</dbReference>
<dbReference type="RefSeq" id="WP_204915793.1">
    <property type="nucleotide sequence ID" value="NZ_JAFEUP010000002.1"/>
</dbReference>
<dbReference type="Proteomes" id="UP000717995">
    <property type="component" value="Unassembled WGS sequence"/>
</dbReference>
<dbReference type="EMBL" id="JAFEUP010000002">
    <property type="protein sequence ID" value="MBM7060681.1"/>
    <property type="molecule type" value="Genomic_DNA"/>
</dbReference>
<protein>
    <recommendedName>
        <fullName evidence="3">Lipoprotein</fullName>
    </recommendedName>
</protein>
<evidence type="ECO:0000313" key="2">
    <source>
        <dbReference type="Proteomes" id="UP000717995"/>
    </source>
</evidence>